<reference evidence="2" key="1">
    <citation type="journal article" date="2014" name="Proc. Natl. Acad. Sci. U.S.A.">
        <title>Extensive sampling of basidiomycete genomes demonstrates inadequacy of the white-rot/brown-rot paradigm for wood decay fungi.</title>
        <authorList>
            <person name="Riley R."/>
            <person name="Salamov A.A."/>
            <person name="Brown D.W."/>
            <person name="Nagy L.G."/>
            <person name="Floudas D."/>
            <person name="Held B.W."/>
            <person name="Levasseur A."/>
            <person name="Lombard V."/>
            <person name="Morin E."/>
            <person name="Otillar R."/>
            <person name="Lindquist E.A."/>
            <person name="Sun H."/>
            <person name="LaButti K.M."/>
            <person name="Schmutz J."/>
            <person name="Jabbour D."/>
            <person name="Luo H."/>
            <person name="Baker S.E."/>
            <person name="Pisabarro A.G."/>
            <person name="Walton J.D."/>
            <person name="Blanchette R.A."/>
            <person name="Henrissat B."/>
            <person name="Martin F."/>
            <person name="Cullen D."/>
            <person name="Hibbett D.S."/>
            <person name="Grigoriev I.V."/>
        </authorList>
    </citation>
    <scope>NUCLEOTIDE SEQUENCE [LARGE SCALE GENOMIC DNA]</scope>
    <source>
        <strain evidence="2">MUCL 33604</strain>
    </source>
</reference>
<name>A0A067PFH8_9AGAM</name>
<sequence length="152" mass="16730">MSDSTPETLSLESIYPDPDLPLPILIIVTPADPSSNTPVQWKLSWQVAITDTGDQVQRQLYITPDDGTPKILTTVISPTHPQDHVVIKSLGLSDRRLIEVLATGPVGSFLKSPDGKWDSERWLKVLLVGAHKRGLFTHHEWTSATKSASEIS</sequence>
<dbReference type="HOGENOM" id="CLU_101869_0_0_1"/>
<proteinExistence type="predicted"/>
<dbReference type="InParanoid" id="A0A067PFH8"/>
<keyword evidence="2" id="KW-1185">Reference proteome</keyword>
<accession>A0A067PFH8</accession>
<protein>
    <submittedName>
        <fullName evidence="1">Uncharacterized protein</fullName>
    </submittedName>
</protein>
<dbReference type="EMBL" id="KL197732">
    <property type="protein sequence ID" value="KDQ53668.1"/>
    <property type="molecule type" value="Genomic_DNA"/>
</dbReference>
<evidence type="ECO:0000313" key="1">
    <source>
        <dbReference type="EMBL" id="KDQ53668.1"/>
    </source>
</evidence>
<dbReference type="Proteomes" id="UP000027265">
    <property type="component" value="Unassembled WGS sequence"/>
</dbReference>
<gene>
    <name evidence="1" type="ORF">JAAARDRAFT_420382</name>
</gene>
<organism evidence="1 2">
    <name type="scientific">Jaapia argillacea MUCL 33604</name>
    <dbReference type="NCBI Taxonomy" id="933084"/>
    <lineage>
        <taxon>Eukaryota</taxon>
        <taxon>Fungi</taxon>
        <taxon>Dikarya</taxon>
        <taxon>Basidiomycota</taxon>
        <taxon>Agaricomycotina</taxon>
        <taxon>Agaricomycetes</taxon>
        <taxon>Agaricomycetidae</taxon>
        <taxon>Jaapiales</taxon>
        <taxon>Jaapiaceae</taxon>
        <taxon>Jaapia</taxon>
    </lineage>
</organism>
<dbReference type="AlphaFoldDB" id="A0A067PFH8"/>
<evidence type="ECO:0000313" key="2">
    <source>
        <dbReference type="Proteomes" id="UP000027265"/>
    </source>
</evidence>